<proteinExistence type="predicted"/>
<organism evidence="1 2">
    <name type="scientific">Lucifera butyrica</name>
    <dbReference type="NCBI Taxonomy" id="1351585"/>
    <lineage>
        <taxon>Bacteria</taxon>
        <taxon>Bacillati</taxon>
        <taxon>Bacillota</taxon>
        <taxon>Negativicutes</taxon>
        <taxon>Veillonellales</taxon>
        <taxon>Veillonellaceae</taxon>
        <taxon>Lucifera</taxon>
    </lineage>
</organism>
<keyword evidence="2" id="KW-1185">Reference proteome</keyword>
<evidence type="ECO:0000313" key="1">
    <source>
        <dbReference type="EMBL" id="VBB05602.1"/>
    </source>
</evidence>
<sequence length="81" mass="9415">MNVITMKSFRILHKKMMISVEYRSGYQLGIGIRELFERLSIERLQSLRRTYLCLHTQFAAGLAMVCLEVIYEKFRGRGAAA</sequence>
<gene>
    <name evidence="1" type="ORF">LUCI_0812</name>
</gene>
<accession>A0A498R5T7</accession>
<name>A0A498R5T7_9FIRM</name>
<reference evidence="1 2" key="1">
    <citation type="submission" date="2018-06" db="EMBL/GenBank/DDBJ databases">
        <authorList>
            <person name="Strepis N."/>
        </authorList>
    </citation>
    <scope>NUCLEOTIDE SEQUENCE [LARGE SCALE GENOMIC DNA]</scope>
    <source>
        <strain evidence="1">LUCI</strain>
    </source>
</reference>
<dbReference type="EMBL" id="UPPP01000057">
    <property type="protein sequence ID" value="VBB05602.1"/>
    <property type="molecule type" value="Genomic_DNA"/>
</dbReference>
<dbReference type="AlphaFoldDB" id="A0A498R5T7"/>
<protein>
    <submittedName>
        <fullName evidence="1">Uncharacterized protein</fullName>
    </submittedName>
</protein>
<dbReference type="Proteomes" id="UP000277811">
    <property type="component" value="Unassembled WGS sequence"/>
</dbReference>
<dbReference type="RefSeq" id="WP_122626586.1">
    <property type="nucleotide sequence ID" value="NZ_UPPP01000057.1"/>
</dbReference>
<evidence type="ECO:0000313" key="2">
    <source>
        <dbReference type="Proteomes" id="UP000277811"/>
    </source>
</evidence>